<proteinExistence type="predicted"/>
<sequence length="691" mass="75688">MSEFQPGDMFAGPAGSSVQRYAGYSNRGANRDEGQDAANAGSLWPYDPSNTTTDFNGGMQNPGEAGPPAWQPELQMFTGGNLYELQEGKELQQLATGLLLPFDEVPGRRFMPLSTTFSSMGAGSTGSWCETGPNSSITGVSEWGAAGLDNDTDRASEWGASTGLDNGADGTSEWGATGLDNGTDGASEWGATGPDNGTAGASELAATGTNYPCNLDTGTKNEGLTAHPWALVSQAGKPAAWTFSLSLPAHLSQNGVIIDNFASYGSKDLNDVLLPAPYFGEYITPGEPIQDPSAYGPPTWEAYLGLRLKDDFWITLLERRPKGTFHFSEWQDDLQMTRDSKRGAERLLAMTILNSGTVFLRQADGRELAKAALKRTLSNFGVVLTNGDQLDRTASNLYTSASGFVKAATKAVFEAAPWDFGIMQPDDCATSAGATHGFGLIANKMAYPDRTHYWCHRKVKTAKGPVEARYVDMRIDLTIVKLLLSMSDAAILWFTLNPLPAAAEDFAIPYKLIGYTINYLEWGCGRISLDFDAHYYADNWVSRLPVPKPKGGAEGKPKKRIKLSHADSERTPETESETLIRDLEAAFCHPDWKAMHQARFYRLFVRIQLNEQLIPAVKDQRHQQRSNENELLPTIVQCKPGTTPRHSNREEKTHLKKMLSKYAQKTTKSGLSLFWFGCFQPISTKQYIESQ</sequence>
<protein>
    <submittedName>
        <fullName evidence="1">Uncharacterized protein</fullName>
    </submittedName>
</protein>
<comment type="caution">
    <text evidence="1">The sequence shown here is derived from an EMBL/GenBank/DDBJ whole genome shotgun (WGS) entry which is preliminary data.</text>
</comment>
<keyword evidence="2" id="KW-1185">Reference proteome</keyword>
<organism evidence="1 2">
    <name type="scientific">Hygrophoropsis aurantiaca</name>
    <dbReference type="NCBI Taxonomy" id="72124"/>
    <lineage>
        <taxon>Eukaryota</taxon>
        <taxon>Fungi</taxon>
        <taxon>Dikarya</taxon>
        <taxon>Basidiomycota</taxon>
        <taxon>Agaricomycotina</taxon>
        <taxon>Agaricomycetes</taxon>
        <taxon>Agaricomycetidae</taxon>
        <taxon>Boletales</taxon>
        <taxon>Coniophorineae</taxon>
        <taxon>Hygrophoropsidaceae</taxon>
        <taxon>Hygrophoropsis</taxon>
    </lineage>
</organism>
<dbReference type="EMBL" id="MU267808">
    <property type="protein sequence ID" value="KAH7908630.1"/>
    <property type="molecule type" value="Genomic_DNA"/>
</dbReference>
<gene>
    <name evidence="1" type="ORF">BJ138DRAFT_1103345</name>
</gene>
<evidence type="ECO:0000313" key="1">
    <source>
        <dbReference type="EMBL" id="KAH7908630.1"/>
    </source>
</evidence>
<accession>A0ACB8A5N9</accession>
<evidence type="ECO:0000313" key="2">
    <source>
        <dbReference type="Proteomes" id="UP000790377"/>
    </source>
</evidence>
<reference evidence="1" key="1">
    <citation type="journal article" date="2021" name="New Phytol.">
        <title>Evolutionary innovations through gain and loss of genes in the ectomycorrhizal Boletales.</title>
        <authorList>
            <person name="Wu G."/>
            <person name="Miyauchi S."/>
            <person name="Morin E."/>
            <person name="Kuo A."/>
            <person name="Drula E."/>
            <person name="Varga T."/>
            <person name="Kohler A."/>
            <person name="Feng B."/>
            <person name="Cao Y."/>
            <person name="Lipzen A."/>
            <person name="Daum C."/>
            <person name="Hundley H."/>
            <person name="Pangilinan J."/>
            <person name="Johnson J."/>
            <person name="Barry K."/>
            <person name="LaButti K."/>
            <person name="Ng V."/>
            <person name="Ahrendt S."/>
            <person name="Min B."/>
            <person name="Choi I.G."/>
            <person name="Park H."/>
            <person name="Plett J.M."/>
            <person name="Magnuson J."/>
            <person name="Spatafora J.W."/>
            <person name="Nagy L.G."/>
            <person name="Henrissat B."/>
            <person name="Grigoriev I.V."/>
            <person name="Yang Z.L."/>
            <person name="Xu J."/>
            <person name="Martin F.M."/>
        </authorList>
    </citation>
    <scope>NUCLEOTIDE SEQUENCE</scope>
    <source>
        <strain evidence="1">ATCC 28755</strain>
    </source>
</reference>
<name>A0ACB8A5N9_9AGAM</name>
<dbReference type="Proteomes" id="UP000790377">
    <property type="component" value="Unassembled WGS sequence"/>
</dbReference>